<gene>
    <name evidence="2" type="ORF">D7318_25245</name>
    <name evidence="1" type="ORF">D7319_25880</name>
</gene>
<dbReference type="EMBL" id="RBDX01000028">
    <property type="protein sequence ID" value="RKN05205.1"/>
    <property type="molecule type" value="Genomic_DNA"/>
</dbReference>
<comment type="caution">
    <text evidence="1">The sequence shown here is derived from an EMBL/GenBank/DDBJ whole genome shotgun (WGS) entry which is preliminary data.</text>
</comment>
<name>A0A3A9VW24_9ACTN</name>
<protein>
    <submittedName>
        <fullName evidence="1">Uncharacterized protein</fullName>
    </submittedName>
</protein>
<evidence type="ECO:0000313" key="1">
    <source>
        <dbReference type="EMBL" id="RKN05205.1"/>
    </source>
</evidence>
<evidence type="ECO:0000313" key="2">
    <source>
        <dbReference type="EMBL" id="RKN16738.1"/>
    </source>
</evidence>
<dbReference type="EMBL" id="RBDY01000026">
    <property type="protein sequence ID" value="RKN16738.1"/>
    <property type="molecule type" value="Genomic_DNA"/>
</dbReference>
<reference evidence="3 4" key="1">
    <citation type="submission" date="2018-09" db="EMBL/GenBank/DDBJ databases">
        <title>Streptomyces sp. nov. DS1-2, an endophytic actinomycete isolated from roots of Dendrobium scabrilingue.</title>
        <authorList>
            <person name="Kuncharoen N."/>
            <person name="Kudo T."/>
            <person name="Ohkuma M."/>
            <person name="Yuki M."/>
            <person name="Tanasupawat S."/>
        </authorList>
    </citation>
    <scope>NUCLEOTIDE SEQUENCE [LARGE SCALE GENOMIC DNA]</scope>
    <source>
        <strain evidence="1 4">AZ1-7</strain>
        <strain evidence="2 3">DS1-2</strain>
    </source>
</reference>
<sequence length="263" mass="29054">MGDIDFRGLGQDAALLIERLGTHPTPDFHRDFVERMGGAGDPDRARRAIETLVAAGLLTPGGADRYHMEPSVHRDADRRSRVTRGGRLSGVAGWYLRRMAAVDLATVERPRWGRIFATADVRDQLFPGAEQALTAMDPDRANIAPLMRTLFAEGEYGRAYQLGETLHGYYRARGRHDEWIVCLGLALAAAVSQDSRVAAARMHLELAAAHRARGWFDDLTAMTHLRRAHHLATTADPPHRPTADQAREALATLTEPGSRRGVR</sequence>
<dbReference type="Proteomes" id="UP000275024">
    <property type="component" value="Unassembled WGS sequence"/>
</dbReference>
<evidence type="ECO:0000313" key="4">
    <source>
        <dbReference type="Proteomes" id="UP000275024"/>
    </source>
</evidence>
<dbReference type="RefSeq" id="WP_120699506.1">
    <property type="nucleotide sequence ID" value="NZ_RBDX01000028.1"/>
</dbReference>
<accession>A0A3A9VW24</accession>
<dbReference type="Proteomes" id="UP000268652">
    <property type="component" value="Unassembled WGS sequence"/>
</dbReference>
<dbReference type="AlphaFoldDB" id="A0A3A9VW24"/>
<keyword evidence="3" id="KW-1185">Reference proteome</keyword>
<dbReference type="OrthoDB" id="5521887at2"/>
<evidence type="ECO:0000313" key="3">
    <source>
        <dbReference type="Proteomes" id="UP000268652"/>
    </source>
</evidence>
<organism evidence="1 4">
    <name type="scientific">Streptomyces radicis</name>
    <dbReference type="NCBI Taxonomy" id="1750517"/>
    <lineage>
        <taxon>Bacteria</taxon>
        <taxon>Bacillati</taxon>
        <taxon>Actinomycetota</taxon>
        <taxon>Actinomycetes</taxon>
        <taxon>Kitasatosporales</taxon>
        <taxon>Streptomycetaceae</taxon>
        <taxon>Streptomyces</taxon>
    </lineage>
</organism>
<proteinExistence type="predicted"/>